<evidence type="ECO:0000256" key="1">
    <source>
        <dbReference type="SAM" id="MobiDB-lite"/>
    </source>
</evidence>
<feature type="compositionally biased region" description="Low complexity" evidence="1">
    <location>
        <begin position="1"/>
        <end position="32"/>
    </location>
</feature>
<dbReference type="AlphaFoldDB" id="A0A9P1MD17"/>
<proteinExistence type="predicted"/>
<name>A0A9P1MD17_9PEZI</name>
<protein>
    <submittedName>
        <fullName evidence="2">Uncharacterized protein</fullName>
    </submittedName>
</protein>
<reference evidence="2" key="1">
    <citation type="submission" date="2022-11" db="EMBL/GenBank/DDBJ databases">
        <authorList>
            <person name="Scott C."/>
            <person name="Bruce N."/>
        </authorList>
    </citation>
    <scope>NUCLEOTIDE SEQUENCE</scope>
</reference>
<comment type="caution">
    <text evidence="2">The sequence shown here is derived from an EMBL/GenBank/DDBJ whole genome shotgun (WGS) entry which is preliminary data.</text>
</comment>
<organism evidence="2 3">
    <name type="scientific">Parascedosporium putredinis</name>
    <dbReference type="NCBI Taxonomy" id="1442378"/>
    <lineage>
        <taxon>Eukaryota</taxon>
        <taxon>Fungi</taxon>
        <taxon>Dikarya</taxon>
        <taxon>Ascomycota</taxon>
        <taxon>Pezizomycotina</taxon>
        <taxon>Sordariomycetes</taxon>
        <taxon>Hypocreomycetidae</taxon>
        <taxon>Microascales</taxon>
        <taxon>Microascaceae</taxon>
        <taxon>Parascedosporium</taxon>
    </lineage>
</organism>
<dbReference type="Proteomes" id="UP000838763">
    <property type="component" value="Unassembled WGS sequence"/>
</dbReference>
<dbReference type="OrthoDB" id="3180714at2759"/>
<dbReference type="EMBL" id="CALLCH030000016">
    <property type="protein sequence ID" value="CAI4217256.1"/>
    <property type="molecule type" value="Genomic_DNA"/>
</dbReference>
<sequence>MDSTFPAALTEAATPPASAPGSPHAAAQAQGPTDSQQIFVKEAPAVTAQTVGQAGLDSSPPEPVEILTNPLIEGIDVTSLKKGVLIPLKTTLEVRQDHSVVQVYITRAPTKCANEVMK</sequence>
<gene>
    <name evidence="2" type="ORF">PPNO1_LOCUS6871</name>
</gene>
<accession>A0A9P1MD17</accession>
<keyword evidence="3" id="KW-1185">Reference proteome</keyword>
<evidence type="ECO:0000313" key="2">
    <source>
        <dbReference type="EMBL" id="CAI4217256.1"/>
    </source>
</evidence>
<feature type="region of interest" description="Disordered" evidence="1">
    <location>
        <begin position="1"/>
        <end position="35"/>
    </location>
</feature>
<evidence type="ECO:0000313" key="3">
    <source>
        <dbReference type="Proteomes" id="UP000838763"/>
    </source>
</evidence>